<dbReference type="eggNOG" id="COG1388">
    <property type="taxonomic scope" value="Bacteria"/>
</dbReference>
<dbReference type="STRING" id="1116472.MGMO_56c00030"/>
<dbReference type="PROSITE" id="PS51257">
    <property type="entry name" value="PROKAR_LIPOPROTEIN"/>
    <property type="match status" value="1"/>
</dbReference>
<dbReference type="RefSeq" id="WP_023494515.1">
    <property type="nucleotide sequence ID" value="NZ_AYLO01000054.1"/>
</dbReference>
<dbReference type="InterPro" id="IPR011094">
    <property type="entry name" value="Uncharacterised_LppY/LpqO"/>
</dbReference>
<accession>V5C6T3</accession>
<dbReference type="Proteomes" id="UP000017842">
    <property type="component" value="Unassembled WGS sequence"/>
</dbReference>
<dbReference type="OrthoDB" id="4687120at2"/>
<protein>
    <recommendedName>
        <fullName evidence="4">DUF1259 domain-containing protein</fullName>
    </recommendedName>
</protein>
<keyword evidence="3" id="KW-1185">Reference proteome</keyword>
<keyword evidence="1" id="KW-0732">Signal</keyword>
<proteinExistence type="predicted"/>
<sequence length="304" mass="32527">MNTIRWFQFSLLLLCAIAACQVVALENQSHKGSLDSVTIEKLTGAKGKLDATENVFKVSVPRTDLTVMVAGVKMIPAMGFTSWAAFKPAGEQVMVMGDMVLTEDQVNPVLSMALDNGIEVTALHNHFLWDTPRVMFMHIGGMGDIEKLATGVGKVFHEIKKTSAVKVPAPHTPLVASKTSLDPKIIETAIGAPVEKAGEIYKVTISRSTMMAGHDAGKVMGVNTWAAFAGSDKKAVVDGDFAMLESELQGVLKALRSAGIFITAIHHHMTGESPKIVFLHFWGTGSVNDLAKGIKAALDTQASK</sequence>
<organism evidence="2 3">
    <name type="scientific">Methyloglobulus morosus KoM1</name>
    <dbReference type="NCBI Taxonomy" id="1116472"/>
    <lineage>
        <taxon>Bacteria</taxon>
        <taxon>Pseudomonadati</taxon>
        <taxon>Pseudomonadota</taxon>
        <taxon>Gammaproteobacteria</taxon>
        <taxon>Methylococcales</taxon>
        <taxon>Methylococcaceae</taxon>
        <taxon>Methyloglobulus</taxon>
    </lineage>
</organism>
<gene>
    <name evidence="2" type="ORF">MGMO_56c00030</name>
</gene>
<evidence type="ECO:0000313" key="3">
    <source>
        <dbReference type="Proteomes" id="UP000017842"/>
    </source>
</evidence>
<dbReference type="PATRIC" id="fig|1116472.3.peg.1741"/>
<feature type="chain" id="PRO_5004731790" description="DUF1259 domain-containing protein" evidence="1">
    <location>
        <begin position="25"/>
        <end position="304"/>
    </location>
</feature>
<dbReference type="EMBL" id="AYLO01000054">
    <property type="protein sequence ID" value="ESS72463.1"/>
    <property type="molecule type" value="Genomic_DNA"/>
</dbReference>
<dbReference type="Pfam" id="PF07485">
    <property type="entry name" value="DUF1529"/>
    <property type="match status" value="2"/>
</dbReference>
<dbReference type="AlphaFoldDB" id="V5C6T3"/>
<evidence type="ECO:0008006" key="4">
    <source>
        <dbReference type="Google" id="ProtNLM"/>
    </source>
</evidence>
<feature type="signal peptide" evidence="1">
    <location>
        <begin position="1"/>
        <end position="24"/>
    </location>
</feature>
<comment type="caution">
    <text evidence="2">The sequence shown here is derived from an EMBL/GenBank/DDBJ whole genome shotgun (WGS) entry which is preliminary data.</text>
</comment>
<name>V5C6T3_9GAMM</name>
<evidence type="ECO:0000256" key="1">
    <source>
        <dbReference type="SAM" id="SignalP"/>
    </source>
</evidence>
<reference evidence="2 3" key="1">
    <citation type="journal article" date="2013" name="Genome Announc.">
        <title>Draft Genome Sequence of the Methanotrophic Gammaproteobacterium Methyloglobulus morosus DSM 22980 Strain KoM1.</title>
        <authorList>
            <person name="Poehlein A."/>
            <person name="Deutzmann J.S."/>
            <person name="Daniel R."/>
            <person name="Simeonova D.D."/>
        </authorList>
    </citation>
    <scope>NUCLEOTIDE SEQUENCE [LARGE SCALE GENOMIC DNA]</scope>
    <source>
        <strain evidence="2 3">KoM1</strain>
    </source>
</reference>
<evidence type="ECO:0000313" key="2">
    <source>
        <dbReference type="EMBL" id="ESS72463.1"/>
    </source>
</evidence>